<dbReference type="InParanoid" id="A0A2V0NKZ2"/>
<feature type="compositionally biased region" description="Gly residues" evidence="1">
    <location>
        <begin position="229"/>
        <end position="246"/>
    </location>
</feature>
<dbReference type="InterPro" id="IPR036703">
    <property type="entry name" value="MOB_kinase_act_sf"/>
</dbReference>
<keyword evidence="2" id="KW-0808">Transferase</keyword>
<evidence type="ECO:0000313" key="2">
    <source>
        <dbReference type="EMBL" id="GBF88028.1"/>
    </source>
</evidence>
<keyword evidence="3" id="KW-1185">Reference proteome</keyword>
<evidence type="ECO:0000313" key="3">
    <source>
        <dbReference type="Proteomes" id="UP000247498"/>
    </source>
</evidence>
<dbReference type="AlphaFoldDB" id="A0A2V0NKZ2"/>
<dbReference type="Proteomes" id="UP000247498">
    <property type="component" value="Unassembled WGS sequence"/>
</dbReference>
<protein>
    <submittedName>
        <fullName evidence="2">MOB kinase activator-like 1A</fullName>
    </submittedName>
</protein>
<keyword evidence="2" id="KW-0418">Kinase</keyword>
<dbReference type="FunCoup" id="A0A2V0NKZ2">
    <property type="interactions" value="1984"/>
</dbReference>
<gene>
    <name evidence="2" type="ORF">Rsub_00740</name>
</gene>
<reference evidence="2 3" key="1">
    <citation type="journal article" date="2018" name="Sci. Rep.">
        <title>Raphidocelis subcapitata (=Pseudokirchneriella subcapitata) provides an insight into genome evolution and environmental adaptations in the Sphaeropleales.</title>
        <authorList>
            <person name="Suzuki S."/>
            <person name="Yamaguchi H."/>
            <person name="Nakajima N."/>
            <person name="Kawachi M."/>
        </authorList>
    </citation>
    <scope>NUCLEOTIDE SEQUENCE [LARGE SCALE GENOMIC DNA]</scope>
    <source>
        <strain evidence="2 3">NIES-35</strain>
    </source>
</reference>
<proteinExistence type="predicted"/>
<evidence type="ECO:0000256" key="1">
    <source>
        <dbReference type="SAM" id="MobiDB-lite"/>
    </source>
</evidence>
<feature type="region of interest" description="Disordered" evidence="1">
    <location>
        <begin position="226"/>
        <end position="246"/>
    </location>
</feature>
<dbReference type="OrthoDB" id="8170117at2759"/>
<dbReference type="Gene3D" id="1.20.140.30">
    <property type="entry name" value="MOB kinase activator"/>
    <property type="match status" value="1"/>
</dbReference>
<dbReference type="SUPFAM" id="SSF101152">
    <property type="entry name" value="Mob1/phocein"/>
    <property type="match status" value="1"/>
</dbReference>
<organism evidence="2 3">
    <name type="scientific">Raphidocelis subcapitata</name>
    <dbReference type="NCBI Taxonomy" id="307507"/>
    <lineage>
        <taxon>Eukaryota</taxon>
        <taxon>Viridiplantae</taxon>
        <taxon>Chlorophyta</taxon>
        <taxon>core chlorophytes</taxon>
        <taxon>Chlorophyceae</taxon>
        <taxon>CS clade</taxon>
        <taxon>Sphaeropleales</taxon>
        <taxon>Selenastraceae</taxon>
        <taxon>Raphidocelis</taxon>
    </lineage>
</organism>
<dbReference type="Pfam" id="PF03637">
    <property type="entry name" value="Mob1_phocein"/>
    <property type="match status" value="1"/>
</dbReference>
<dbReference type="SMART" id="SM01388">
    <property type="entry name" value="Mob1_phocein"/>
    <property type="match status" value="1"/>
</dbReference>
<comment type="caution">
    <text evidence="2">The sequence shown here is derived from an EMBL/GenBank/DDBJ whole genome shotgun (WGS) entry which is preliminary data.</text>
</comment>
<dbReference type="PANTHER" id="PTHR22599">
    <property type="entry name" value="MPS ONE BINDER KINASE ACTIVATOR-LIKE MOB"/>
    <property type="match status" value="1"/>
</dbReference>
<dbReference type="EMBL" id="BDRX01000003">
    <property type="protein sequence ID" value="GBF88028.1"/>
    <property type="molecule type" value="Genomic_DNA"/>
</dbReference>
<dbReference type="GO" id="GO:0016301">
    <property type="term" value="F:kinase activity"/>
    <property type="evidence" value="ECO:0007669"/>
    <property type="project" value="UniProtKB-KW"/>
</dbReference>
<accession>A0A2V0NKZ2</accession>
<dbReference type="InterPro" id="IPR005301">
    <property type="entry name" value="MOB_kinase_act_fam"/>
</dbReference>
<name>A0A2V0NKZ2_9CHLO</name>
<sequence>MSLFGLVGSHKTLRAKKNTPVGSKGLQLKRHIDATLGQGDIVAAVRLPPGEDLKEWLAVNTVDFYNAISVLYSTLAEFCTERSCEVMSAGGKFEYLWADGVRVRKPVRLSAPEYVDRLFDWVESQIDDSGVFPAQFGAPFPPDFSEVVRTIFRRLFRVYAHIYHSHFRQVCALGEEAHLNTCFKHFIHFVRHFDLVDERELSPLQELIEQFTAGRGGSAKRLATQEAVHGGGGGGGMGGGSGMGGG</sequence>
<dbReference type="FunFam" id="1.20.140.30:FF:000001">
    <property type="entry name" value="MOB kinase activator 1A"/>
    <property type="match status" value="1"/>
</dbReference>
<dbReference type="STRING" id="307507.A0A2V0NKZ2"/>